<reference evidence="2" key="1">
    <citation type="submission" date="2021-06" db="EMBL/GenBank/DDBJ databases">
        <authorList>
            <person name="Kallberg Y."/>
            <person name="Tangrot J."/>
            <person name="Rosling A."/>
        </authorList>
    </citation>
    <scope>NUCLEOTIDE SEQUENCE</scope>
    <source>
        <strain evidence="2">FL966</strain>
    </source>
</reference>
<accession>A0A9N9C4V3</accession>
<proteinExistence type="predicted"/>
<feature type="compositionally biased region" description="Polar residues" evidence="1">
    <location>
        <begin position="95"/>
        <end position="116"/>
    </location>
</feature>
<dbReference type="Proteomes" id="UP000789759">
    <property type="component" value="Unassembled WGS sequence"/>
</dbReference>
<organism evidence="2 3">
    <name type="scientific">Cetraspora pellucida</name>
    <dbReference type="NCBI Taxonomy" id="1433469"/>
    <lineage>
        <taxon>Eukaryota</taxon>
        <taxon>Fungi</taxon>
        <taxon>Fungi incertae sedis</taxon>
        <taxon>Mucoromycota</taxon>
        <taxon>Glomeromycotina</taxon>
        <taxon>Glomeromycetes</taxon>
        <taxon>Diversisporales</taxon>
        <taxon>Gigasporaceae</taxon>
        <taxon>Cetraspora</taxon>
    </lineage>
</organism>
<evidence type="ECO:0000256" key="1">
    <source>
        <dbReference type="SAM" id="MobiDB-lite"/>
    </source>
</evidence>
<evidence type="ECO:0000313" key="3">
    <source>
        <dbReference type="Proteomes" id="UP000789759"/>
    </source>
</evidence>
<protein>
    <submittedName>
        <fullName evidence="2">16406_t:CDS:1</fullName>
    </submittedName>
</protein>
<name>A0A9N9C4V3_9GLOM</name>
<sequence length="125" mass="14330">MYNLQETFTGTSGTDVSWAEKTEAVYKKRKTTSQGNVTSYKELENSVADRNKEHYMESGNTDRSQGHILKTNDKTISETILIEKSVMVEEMLNNKITQNEDQNMYDRTNNETTSETMSREDIVTA</sequence>
<dbReference type="EMBL" id="CAJVQA010004092">
    <property type="protein sequence ID" value="CAG8590779.1"/>
    <property type="molecule type" value="Genomic_DNA"/>
</dbReference>
<comment type="caution">
    <text evidence="2">The sequence shown here is derived from an EMBL/GenBank/DDBJ whole genome shotgun (WGS) entry which is preliminary data.</text>
</comment>
<keyword evidence="3" id="KW-1185">Reference proteome</keyword>
<gene>
    <name evidence="2" type="ORF">CPELLU_LOCUS6518</name>
</gene>
<feature type="region of interest" description="Disordered" evidence="1">
    <location>
        <begin position="95"/>
        <end position="125"/>
    </location>
</feature>
<dbReference type="AlphaFoldDB" id="A0A9N9C4V3"/>
<evidence type="ECO:0000313" key="2">
    <source>
        <dbReference type="EMBL" id="CAG8590779.1"/>
    </source>
</evidence>